<evidence type="ECO:0000313" key="4">
    <source>
        <dbReference type="Proteomes" id="UP000479293"/>
    </source>
</evidence>
<feature type="domain" description="DUF4142" evidence="2">
    <location>
        <begin position="46"/>
        <end position="181"/>
    </location>
</feature>
<keyword evidence="1" id="KW-0732">Signal</keyword>
<dbReference type="Pfam" id="PF13628">
    <property type="entry name" value="DUF4142"/>
    <property type="match status" value="1"/>
</dbReference>
<dbReference type="PROSITE" id="PS51257">
    <property type="entry name" value="PROKAR_LIPOPROTEIN"/>
    <property type="match status" value="1"/>
</dbReference>
<dbReference type="InterPro" id="IPR025419">
    <property type="entry name" value="DUF4142"/>
</dbReference>
<gene>
    <name evidence="3" type="ORF">GBK04_23320</name>
</gene>
<dbReference type="AlphaFoldDB" id="A0A7C9BM94"/>
<dbReference type="PANTHER" id="PTHR38593">
    <property type="entry name" value="BLR2558 PROTEIN"/>
    <property type="match status" value="1"/>
</dbReference>
<reference evidence="3 4" key="1">
    <citation type="submission" date="2019-10" db="EMBL/GenBank/DDBJ databases">
        <title>Draft Genome Sequence of Cytophagaceae sp. SJW1-29.</title>
        <authorList>
            <person name="Choi A."/>
        </authorList>
    </citation>
    <scope>NUCLEOTIDE SEQUENCE [LARGE SCALE GENOMIC DNA]</scope>
    <source>
        <strain evidence="3 4">SJW1-29</strain>
    </source>
</reference>
<dbReference type="Gene3D" id="1.20.1260.10">
    <property type="match status" value="1"/>
</dbReference>
<keyword evidence="4" id="KW-1185">Reference proteome</keyword>
<dbReference type="RefSeq" id="WP_152763888.1">
    <property type="nucleotide sequence ID" value="NZ_WHLY01000002.1"/>
</dbReference>
<sequence length="186" mass="20476">MKKIAFNVLLAASLFTAVACNETKKEDSTEVAEDQNEAKFDEKMEDDTEFAVAAADGGMMEVQLGELAQKNGSAAAVKDFGKMMVEDHGKANDELKALAQQKNITLPASLSEDKQEMYDDLAKKTGQEFDKAYADHMVKDHKKDIDEFKEEAEDGKNADIKAWAAGKVPVLEMHLQKAQAMQDAVK</sequence>
<evidence type="ECO:0000259" key="2">
    <source>
        <dbReference type="Pfam" id="PF13628"/>
    </source>
</evidence>
<evidence type="ECO:0000256" key="1">
    <source>
        <dbReference type="SAM" id="SignalP"/>
    </source>
</evidence>
<evidence type="ECO:0000313" key="3">
    <source>
        <dbReference type="EMBL" id="MPR36195.1"/>
    </source>
</evidence>
<accession>A0A7C9BM94</accession>
<organism evidence="3 4">
    <name type="scientific">Salmonirosea aquatica</name>
    <dbReference type="NCBI Taxonomy" id="2654236"/>
    <lineage>
        <taxon>Bacteria</taxon>
        <taxon>Pseudomonadati</taxon>
        <taxon>Bacteroidota</taxon>
        <taxon>Cytophagia</taxon>
        <taxon>Cytophagales</taxon>
        <taxon>Spirosomataceae</taxon>
        <taxon>Salmonirosea</taxon>
    </lineage>
</organism>
<comment type="caution">
    <text evidence="3">The sequence shown here is derived from an EMBL/GenBank/DDBJ whole genome shotgun (WGS) entry which is preliminary data.</text>
</comment>
<dbReference type="EMBL" id="WHLY01000002">
    <property type="protein sequence ID" value="MPR36195.1"/>
    <property type="molecule type" value="Genomic_DNA"/>
</dbReference>
<dbReference type="InterPro" id="IPR012347">
    <property type="entry name" value="Ferritin-like"/>
</dbReference>
<dbReference type="PANTHER" id="PTHR38593:SF1">
    <property type="entry name" value="BLR2558 PROTEIN"/>
    <property type="match status" value="1"/>
</dbReference>
<proteinExistence type="predicted"/>
<name>A0A7C9BM94_9BACT</name>
<dbReference type="Proteomes" id="UP000479293">
    <property type="component" value="Unassembled WGS sequence"/>
</dbReference>
<feature type="signal peptide" evidence="1">
    <location>
        <begin position="1"/>
        <end position="19"/>
    </location>
</feature>
<protein>
    <submittedName>
        <fullName evidence="3">DUF4142 domain-containing protein</fullName>
    </submittedName>
</protein>
<feature type="chain" id="PRO_5028980393" evidence="1">
    <location>
        <begin position="20"/>
        <end position="186"/>
    </location>
</feature>